<dbReference type="GO" id="GO:0003990">
    <property type="term" value="F:acetylcholinesterase activity"/>
    <property type="evidence" value="ECO:0007669"/>
    <property type="project" value="TreeGrafter"/>
</dbReference>
<dbReference type="PANTHER" id="PTHR43918">
    <property type="entry name" value="ACETYLCHOLINESTERASE"/>
    <property type="match status" value="1"/>
</dbReference>
<dbReference type="InterPro" id="IPR029058">
    <property type="entry name" value="AB_hydrolase_fold"/>
</dbReference>
<feature type="non-terminal residue" evidence="6">
    <location>
        <position position="135"/>
    </location>
</feature>
<dbReference type="Proteomes" id="UP000194236">
    <property type="component" value="Unassembled WGS sequence"/>
</dbReference>
<dbReference type="InterPro" id="IPR050654">
    <property type="entry name" value="AChE-related_enzymes"/>
</dbReference>
<evidence type="ECO:0000256" key="4">
    <source>
        <dbReference type="ARBA" id="ARBA00023180"/>
    </source>
</evidence>
<evidence type="ECO:0000256" key="1">
    <source>
        <dbReference type="ARBA" id="ARBA00005964"/>
    </source>
</evidence>
<keyword evidence="3" id="KW-0378">Hydrolase</keyword>
<dbReference type="Pfam" id="PF00135">
    <property type="entry name" value="COesterase"/>
    <property type="match status" value="1"/>
</dbReference>
<dbReference type="OrthoDB" id="3200163at2759"/>
<keyword evidence="2" id="KW-0719">Serine esterase</keyword>
<evidence type="ECO:0000256" key="2">
    <source>
        <dbReference type="ARBA" id="ARBA00022487"/>
    </source>
</evidence>
<dbReference type="GO" id="GO:0005886">
    <property type="term" value="C:plasma membrane"/>
    <property type="evidence" value="ECO:0007669"/>
    <property type="project" value="TreeGrafter"/>
</dbReference>
<dbReference type="GO" id="GO:0019695">
    <property type="term" value="P:choline metabolic process"/>
    <property type="evidence" value="ECO:0007669"/>
    <property type="project" value="TreeGrafter"/>
</dbReference>
<dbReference type="PROSITE" id="PS00941">
    <property type="entry name" value="CARBOXYLESTERASE_B_2"/>
    <property type="match status" value="1"/>
</dbReference>
<dbReference type="SUPFAM" id="SSF53474">
    <property type="entry name" value="alpha/beta-Hydrolases"/>
    <property type="match status" value="1"/>
</dbReference>
<dbReference type="AlphaFoldDB" id="A0A1Y3BPX9"/>
<evidence type="ECO:0000313" key="6">
    <source>
        <dbReference type="EMBL" id="OTF82084.1"/>
    </source>
</evidence>
<protein>
    <recommendedName>
        <fullName evidence="5">Carboxylesterase type B domain-containing protein</fullName>
    </recommendedName>
</protein>
<evidence type="ECO:0000256" key="3">
    <source>
        <dbReference type="ARBA" id="ARBA00022801"/>
    </source>
</evidence>
<accession>A0A1Y3BPX9</accession>
<reference evidence="6 7" key="1">
    <citation type="submission" date="2017-03" db="EMBL/GenBank/DDBJ databases">
        <title>Genome Survey of Euroglyphus maynei.</title>
        <authorList>
            <person name="Arlian L.G."/>
            <person name="Morgan M.S."/>
            <person name="Rider S.D."/>
        </authorList>
    </citation>
    <scope>NUCLEOTIDE SEQUENCE [LARGE SCALE GENOMIC DNA]</scope>
    <source>
        <strain evidence="6">Arlian Lab</strain>
        <tissue evidence="6">Whole body</tissue>
    </source>
</reference>
<dbReference type="PANTHER" id="PTHR43918:SF4">
    <property type="entry name" value="CARBOXYLIC ESTER HYDROLASE"/>
    <property type="match status" value="1"/>
</dbReference>
<dbReference type="GO" id="GO:0006581">
    <property type="term" value="P:acetylcholine catabolic process"/>
    <property type="evidence" value="ECO:0007669"/>
    <property type="project" value="TreeGrafter"/>
</dbReference>
<evidence type="ECO:0000313" key="7">
    <source>
        <dbReference type="Proteomes" id="UP000194236"/>
    </source>
</evidence>
<keyword evidence="7" id="KW-1185">Reference proteome</keyword>
<dbReference type="Gene3D" id="3.40.50.1820">
    <property type="entry name" value="alpha/beta hydrolase"/>
    <property type="match status" value="1"/>
</dbReference>
<dbReference type="EMBL" id="MUJZ01010306">
    <property type="protein sequence ID" value="OTF82084.1"/>
    <property type="molecule type" value="Genomic_DNA"/>
</dbReference>
<dbReference type="GO" id="GO:0005615">
    <property type="term" value="C:extracellular space"/>
    <property type="evidence" value="ECO:0007669"/>
    <property type="project" value="TreeGrafter"/>
</dbReference>
<proteinExistence type="inferred from homology"/>
<comment type="similarity">
    <text evidence="1">Belongs to the type-B carboxylesterase/lipase family.</text>
</comment>
<feature type="domain" description="Carboxylesterase type B" evidence="5">
    <location>
        <begin position="3"/>
        <end position="135"/>
    </location>
</feature>
<keyword evidence="4" id="KW-0325">Glycoprotein</keyword>
<dbReference type="InterPro" id="IPR019819">
    <property type="entry name" value="Carboxylesterase_B_CS"/>
</dbReference>
<comment type="caution">
    <text evidence="6">The sequence shown here is derived from an EMBL/GenBank/DDBJ whole genome shotgun (WGS) entry which is preliminary data.</text>
</comment>
<name>A0A1Y3BPX9_EURMA</name>
<evidence type="ECO:0000259" key="5">
    <source>
        <dbReference type="Pfam" id="PF00135"/>
    </source>
</evidence>
<gene>
    <name evidence="6" type="ORF">BLA29_013077</name>
</gene>
<organism evidence="6 7">
    <name type="scientific">Euroglyphus maynei</name>
    <name type="common">Mayne's house dust mite</name>
    <dbReference type="NCBI Taxonomy" id="6958"/>
    <lineage>
        <taxon>Eukaryota</taxon>
        <taxon>Metazoa</taxon>
        <taxon>Ecdysozoa</taxon>
        <taxon>Arthropoda</taxon>
        <taxon>Chelicerata</taxon>
        <taxon>Arachnida</taxon>
        <taxon>Acari</taxon>
        <taxon>Acariformes</taxon>
        <taxon>Sarcoptiformes</taxon>
        <taxon>Astigmata</taxon>
        <taxon>Psoroptidia</taxon>
        <taxon>Analgoidea</taxon>
        <taxon>Pyroglyphidae</taxon>
        <taxon>Pyroglyphinae</taxon>
        <taxon>Euroglyphus</taxon>
    </lineage>
</organism>
<sequence length="135" mass="15054">MVTSWPGDVYNATKEGNSCVQFGEQFVEDKIHESEDCLFLDIYKPITNKQKPMPVMVWIYGGAFQIGTIYQSLTDASFLASYGEVIVVSINYRVGPYGFLYGGNNNAPGNLGFHDQLLGLKWVQENIENFGGDPK</sequence>
<dbReference type="InterPro" id="IPR002018">
    <property type="entry name" value="CarbesteraseB"/>
</dbReference>